<protein>
    <submittedName>
        <fullName evidence="2">Uncharacterized protein</fullName>
    </submittedName>
</protein>
<organism evidence="2 3">
    <name type="scientific">Liparis tanakae</name>
    <name type="common">Tanaka's snailfish</name>
    <dbReference type="NCBI Taxonomy" id="230148"/>
    <lineage>
        <taxon>Eukaryota</taxon>
        <taxon>Metazoa</taxon>
        <taxon>Chordata</taxon>
        <taxon>Craniata</taxon>
        <taxon>Vertebrata</taxon>
        <taxon>Euteleostomi</taxon>
        <taxon>Actinopterygii</taxon>
        <taxon>Neopterygii</taxon>
        <taxon>Teleostei</taxon>
        <taxon>Neoteleostei</taxon>
        <taxon>Acanthomorphata</taxon>
        <taxon>Eupercaria</taxon>
        <taxon>Perciformes</taxon>
        <taxon>Cottioidei</taxon>
        <taxon>Cottales</taxon>
        <taxon>Liparidae</taxon>
        <taxon>Liparis</taxon>
    </lineage>
</organism>
<sequence length="69" mass="8350">MRRGGVDGYRSGLSQEVQQRGRFERRSRRFISFEALLVADQMPEMKIRSNYQRREKNIITHLQDINFYL</sequence>
<proteinExistence type="predicted"/>
<dbReference type="AlphaFoldDB" id="A0A4Z2H6I6"/>
<gene>
    <name evidence="2" type="ORF">EYF80_028263</name>
</gene>
<evidence type="ECO:0000313" key="2">
    <source>
        <dbReference type="EMBL" id="TNN61518.1"/>
    </source>
</evidence>
<reference evidence="2 3" key="1">
    <citation type="submission" date="2019-03" db="EMBL/GenBank/DDBJ databases">
        <title>First draft genome of Liparis tanakae, snailfish: a comprehensive survey of snailfish specific genes.</title>
        <authorList>
            <person name="Kim W."/>
            <person name="Song I."/>
            <person name="Jeong J.-H."/>
            <person name="Kim D."/>
            <person name="Kim S."/>
            <person name="Ryu S."/>
            <person name="Song J.Y."/>
            <person name="Lee S.K."/>
        </authorList>
    </citation>
    <scope>NUCLEOTIDE SEQUENCE [LARGE SCALE GENOMIC DNA]</scope>
    <source>
        <tissue evidence="2">Muscle</tissue>
    </source>
</reference>
<evidence type="ECO:0000256" key="1">
    <source>
        <dbReference type="SAM" id="MobiDB-lite"/>
    </source>
</evidence>
<accession>A0A4Z2H6I6</accession>
<keyword evidence="3" id="KW-1185">Reference proteome</keyword>
<evidence type="ECO:0000313" key="3">
    <source>
        <dbReference type="Proteomes" id="UP000314294"/>
    </source>
</evidence>
<name>A0A4Z2H6I6_9TELE</name>
<dbReference type="Proteomes" id="UP000314294">
    <property type="component" value="Unassembled WGS sequence"/>
</dbReference>
<dbReference type="EMBL" id="SRLO01000314">
    <property type="protein sequence ID" value="TNN61518.1"/>
    <property type="molecule type" value="Genomic_DNA"/>
</dbReference>
<feature type="region of interest" description="Disordered" evidence="1">
    <location>
        <begin position="1"/>
        <end position="20"/>
    </location>
</feature>
<comment type="caution">
    <text evidence="2">The sequence shown here is derived from an EMBL/GenBank/DDBJ whole genome shotgun (WGS) entry which is preliminary data.</text>
</comment>